<name>A0A133VML0_9EURY</name>
<reference evidence="3 4" key="1">
    <citation type="journal article" date="2016" name="Sci. Rep.">
        <title>Metabolic traits of an uncultured archaeal lineage -MSBL1- from brine pools of the Red Sea.</title>
        <authorList>
            <person name="Mwirichia R."/>
            <person name="Alam I."/>
            <person name="Rashid M."/>
            <person name="Vinu M."/>
            <person name="Ba-Alawi W."/>
            <person name="Anthony Kamau A."/>
            <person name="Kamanda Ngugi D."/>
            <person name="Goker M."/>
            <person name="Klenk H.P."/>
            <person name="Bajic V."/>
            <person name="Stingl U."/>
        </authorList>
    </citation>
    <scope>NUCLEOTIDE SEQUENCE [LARGE SCALE GENOMIC DNA]</scope>
    <source>
        <strain evidence="3">SCGC-AAA382A20</strain>
    </source>
</reference>
<dbReference type="GO" id="GO:0016788">
    <property type="term" value="F:hydrolase activity, acting on ester bonds"/>
    <property type="evidence" value="ECO:0007669"/>
    <property type="project" value="UniProtKB-ARBA"/>
</dbReference>
<feature type="domain" description="Peptidase S9 prolyl oligopeptidase catalytic" evidence="2">
    <location>
        <begin position="50"/>
        <end position="244"/>
    </location>
</feature>
<proteinExistence type="predicted"/>
<accession>A0A133VML0</accession>
<dbReference type="PANTHER" id="PTHR22946">
    <property type="entry name" value="DIENELACTONE HYDROLASE DOMAIN-CONTAINING PROTEIN-RELATED"/>
    <property type="match status" value="1"/>
</dbReference>
<dbReference type="Proteomes" id="UP000070263">
    <property type="component" value="Unassembled WGS sequence"/>
</dbReference>
<protein>
    <recommendedName>
        <fullName evidence="2">Peptidase S9 prolyl oligopeptidase catalytic domain-containing protein</fullName>
    </recommendedName>
</protein>
<dbReference type="PROSITE" id="PS00708">
    <property type="entry name" value="PRO_ENDOPEP_SER"/>
    <property type="match status" value="1"/>
</dbReference>
<dbReference type="Gene3D" id="3.40.50.1820">
    <property type="entry name" value="alpha/beta hydrolase"/>
    <property type="match status" value="1"/>
</dbReference>
<sequence>MVEQVSFLSDGLEIKGDLRRRREGAPCVVALHGLTGDKDKGMWPAISSRMESEGYACLKFNFRGCGEKERSEGRFEDTTLSARIEDFRTALDYLEGRKDVYTDRIGVVGASLGGMVAMGSQDERINATVVMASPYKIPRYDRPRRPVKKGEYYVLPSGEKFKQKFYIDLKNYDMRKYIRNASPVLIIQGDSDGIVPVEHARTLYASASEPKRLEIIENADHAFSNSEPLGGAMDLIVDWFDDYL</sequence>
<dbReference type="EMBL" id="LHYE01000003">
    <property type="protein sequence ID" value="KXB07682.1"/>
    <property type="molecule type" value="Genomic_DNA"/>
</dbReference>
<evidence type="ECO:0000256" key="1">
    <source>
        <dbReference type="ARBA" id="ARBA00022801"/>
    </source>
</evidence>
<organism evidence="3 4">
    <name type="scientific">candidate division MSBL1 archaeon SCGC-AAA382A20</name>
    <dbReference type="NCBI Taxonomy" id="1698280"/>
    <lineage>
        <taxon>Archaea</taxon>
        <taxon>Methanobacteriati</taxon>
        <taxon>Methanobacteriota</taxon>
        <taxon>candidate division MSBL1</taxon>
    </lineage>
</organism>
<evidence type="ECO:0000259" key="2">
    <source>
        <dbReference type="Pfam" id="PF00326"/>
    </source>
</evidence>
<dbReference type="InterPro" id="IPR002471">
    <property type="entry name" value="Pept_S9_AS"/>
</dbReference>
<dbReference type="InterPro" id="IPR029058">
    <property type="entry name" value="AB_hydrolase_fold"/>
</dbReference>
<dbReference type="InterPro" id="IPR001375">
    <property type="entry name" value="Peptidase_S9_cat"/>
</dbReference>
<keyword evidence="1" id="KW-0378">Hydrolase</keyword>
<dbReference type="InterPro" id="IPR050261">
    <property type="entry name" value="FrsA_esterase"/>
</dbReference>
<dbReference type="SUPFAM" id="SSF53474">
    <property type="entry name" value="alpha/beta-Hydrolases"/>
    <property type="match status" value="1"/>
</dbReference>
<dbReference type="PANTHER" id="PTHR22946:SF9">
    <property type="entry name" value="POLYKETIDE TRANSFERASE AF380"/>
    <property type="match status" value="1"/>
</dbReference>
<dbReference type="GO" id="GO:0004252">
    <property type="term" value="F:serine-type endopeptidase activity"/>
    <property type="evidence" value="ECO:0007669"/>
    <property type="project" value="InterPro"/>
</dbReference>
<dbReference type="GO" id="GO:0006508">
    <property type="term" value="P:proteolysis"/>
    <property type="evidence" value="ECO:0007669"/>
    <property type="project" value="InterPro"/>
</dbReference>
<dbReference type="Pfam" id="PF00326">
    <property type="entry name" value="Peptidase_S9"/>
    <property type="match status" value="1"/>
</dbReference>
<evidence type="ECO:0000313" key="4">
    <source>
        <dbReference type="Proteomes" id="UP000070263"/>
    </source>
</evidence>
<evidence type="ECO:0000313" key="3">
    <source>
        <dbReference type="EMBL" id="KXB07682.1"/>
    </source>
</evidence>
<comment type="caution">
    <text evidence="3">The sequence shown here is derived from an EMBL/GenBank/DDBJ whole genome shotgun (WGS) entry which is preliminary data.</text>
</comment>
<keyword evidence="4" id="KW-1185">Reference proteome</keyword>
<dbReference type="AlphaFoldDB" id="A0A133VML0"/>
<gene>
    <name evidence="3" type="ORF">AKJ51_00620</name>
</gene>